<dbReference type="GO" id="GO:0008168">
    <property type="term" value="F:methyltransferase activity"/>
    <property type="evidence" value="ECO:0007669"/>
    <property type="project" value="UniProtKB-KW"/>
</dbReference>
<name>A0A4R2S2X5_9BACL</name>
<dbReference type="AlphaFoldDB" id="A0A4R2S2X5"/>
<organism evidence="2 3">
    <name type="scientific">Baia soyae</name>
    <dbReference type="NCBI Taxonomy" id="1544746"/>
    <lineage>
        <taxon>Bacteria</taxon>
        <taxon>Bacillati</taxon>
        <taxon>Bacillota</taxon>
        <taxon>Bacilli</taxon>
        <taxon>Bacillales</taxon>
        <taxon>Thermoactinomycetaceae</taxon>
        <taxon>Baia</taxon>
    </lineage>
</organism>
<dbReference type="Pfam" id="PF05050">
    <property type="entry name" value="Methyltransf_21"/>
    <property type="match status" value="1"/>
</dbReference>
<proteinExistence type="predicted"/>
<dbReference type="GO" id="GO:0032259">
    <property type="term" value="P:methylation"/>
    <property type="evidence" value="ECO:0007669"/>
    <property type="project" value="UniProtKB-KW"/>
</dbReference>
<sequence length="197" mass="22371">MLYAAHRAKHVYAVEPDPVAFGELKINVSLNSPITSKVTLINSAMSGKTGASQLYTRGMFGNAVSSLMPTVSDVSCEVQCITIADLISQYNIRDVNFVKMDIEGGEYTLILCLQEFLEEKRPTFYVSFHAPFLKENISLQGLSGMEAQNRFEQISKNVLGVLRMYKYIYDNHGNLLNEEDIRDRDYNGEFVFTDERW</sequence>
<accession>A0A4R2S2X5</accession>
<protein>
    <submittedName>
        <fullName evidence="2">FkbM family methyltransferase</fullName>
    </submittedName>
</protein>
<dbReference type="InterPro" id="IPR006342">
    <property type="entry name" value="FkbM_mtfrase"/>
</dbReference>
<keyword evidence="2" id="KW-0489">Methyltransferase</keyword>
<keyword evidence="3" id="KW-1185">Reference proteome</keyword>
<keyword evidence="2" id="KW-0808">Transferase</keyword>
<evidence type="ECO:0000259" key="1">
    <source>
        <dbReference type="Pfam" id="PF05050"/>
    </source>
</evidence>
<evidence type="ECO:0000313" key="3">
    <source>
        <dbReference type="Proteomes" id="UP000294746"/>
    </source>
</evidence>
<feature type="domain" description="Methyltransferase FkbM" evidence="1">
    <location>
        <begin position="8"/>
        <end position="130"/>
    </location>
</feature>
<gene>
    <name evidence="2" type="ORF">EDD57_101156</name>
</gene>
<dbReference type="PANTHER" id="PTHR34203:SF15">
    <property type="entry name" value="SLL1173 PROTEIN"/>
    <property type="match status" value="1"/>
</dbReference>
<dbReference type="InterPro" id="IPR029063">
    <property type="entry name" value="SAM-dependent_MTases_sf"/>
</dbReference>
<dbReference type="Gene3D" id="3.40.50.150">
    <property type="entry name" value="Vaccinia Virus protein VP39"/>
    <property type="match status" value="1"/>
</dbReference>
<reference evidence="2 3" key="1">
    <citation type="submission" date="2019-03" db="EMBL/GenBank/DDBJ databases">
        <title>Genomic Encyclopedia of Type Strains, Phase IV (KMG-IV): sequencing the most valuable type-strain genomes for metagenomic binning, comparative biology and taxonomic classification.</title>
        <authorList>
            <person name="Goeker M."/>
        </authorList>
    </citation>
    <scope>NUCLEOTIDE SEQUENCE [LARGE SCALE GENOMIC DNA]</scope>
    <source>
        <strain evidence="2 3">DSM 46831</strain>
    </source>
</reference>
<dbReference type="SUPFAM" id="SSF53335">
    <property type="entry name" value="S-adenosyl-L-methionine-dependent methyltransferases"/>
    <property type="match status" value="1"/>
</dbReference>
<dbReference type="Proteomes" id="UP000294746">
    <property type="component" value="Unassembled WGS sequence"/>
</dbReference>
<comment type="caution">
    <text evidence="2">The sequence shown here is derived from an EMBL/GenBank/DDBJ whole genome shotgun (WGS) entry which is preliminary data.</text>
</comment>
<dbReference type="InterPro" id="IPR052514">
    <property type="entry name" value="SAM-dependent_MTase"/>
</dbReference>
<dbReference type="PANTHER" id="PTHR34203">
    <property type="entry name" value="METHYLTRANSFERASE, FKBM FAMILY PROTEIN"/>
    <property type="match status" value="1"/>
</dbReference>
<evidence type="ECO:0000313" key="2">
    <source>
        <dbReference type="EMBL" id="TCP70713.1"/>
    </source>
</evidence>
<dbReference type="NCBIfam" id="TIGR01444">
    <property type="entry name" value="fkbM_fam"/>
    <property type="match status" value="1"/>
</dbReference>
<dbReference type="EMBL" id="SLXV01000001">
    <property type="protein sequence ID" value="TCP70713.1"/>
    <property type="molecule type" value="Genomic_DNA"/>
</dbReference>